<evidence type="ECO:0000256" key="1">
    <source>
        <dbReference type="PIRSR" id="PIRSR613078-1"/>
    </source>
</evidence>
<dbReference type="CDD" id="cd07067">
    <property type="entry name" value="HP_PGM_like"/>
    <property type="match status" value="1"/>
</dbReference>
<dbReference type="EMBL" id="CACRSP010000003">
    <property type="protein sequence ID" value="VYS93664.1"/>
    <property type="molecule type" value="Genomic_DNA"/>
</dbReference>
<dbReference type="InterPro" id="IPR050275">
    <property type="entry name" value="PGM_Phosphatase"/>
</dbReference>
<dbReference type="GO" id="GO:0016791">
    <property type="term" value="F:phosphatase activity"/>
    <property type="evidence" value="ECO:0007669"/>
    <property type="project" value="TreeGrafter"/>
</dbReference>
<dbReference type="SUPFAM" id="SSF53254">
    <property type="entry name" value="Phosphoglycerate mutase-like"/>
    <property type="match status" value="1"/>
</dbReference>
<gene>
    <name evidence="4" type="primary">gpgP_2</name>
    <name evidence="4" type="ORF">BDLFYP24_01554</name>
    <name evidence="3" type="ORF">GBB04_05925</name>
</gene>
<reference evidence="4" key="2">
    <citation type="submission" date="2019-11" db="EMBL/GenBank/DDBJ databases">
        <authorList>
            <person name="Feng L."/>
        </authorList>
    </citation>
    <scope>NUCLEOTIDE SEQUENCE</scope>
    <source>
        <strain evidence="4">BdentiumLFYP24</strain>
    </source>
</reference>
<evidence type="ECO:0000313" key="5">
    <source>
        <dbReference type="Proteomes" id="UP000429211"/>
    </source>
</evidence>
<feature type="active site" description="Tele-phosphohistidine intermediate" evidence="1">
    <location>
        <position position="25"/>
    </location>
</feature>
<evidence type="ECO:0000313" key="3">
    <source>
        <dbReference type="EMBL" id="KAB7460603.1"/>
    </source>
</evidence>
<protein>
    <submittedName>
        <fullName evidence="4">Glucosyl-3-phosphoglycerate phosphatase</fullName>
        <ecNumber evidence="4">3.1.3.-</ecNumber>
    </submittedName>
    <submittedName>
        <fullName evidence="3">Histidine phosphatase family protein</fullName>
    </submittedName>
</protein>
<dbReference type="InterPro" id="IPR029033">
    <property type="entry name" value="His_PPase_superfam"/>
</dbReference>
<feature type="binding site" evidence="2">
    <location>
        <begin position="24"/>
        <end position="31"/>
    </location>
    <ligand>
        <name>substrate</name>
    </ligand>
</feature>
<dbReference type="GO" id="GO:0005737">
    <property type="term" value="C:cytoplasm"/>
    <property type="evidence" value="ECO:0007669"/>
    <property type="project" value="TreeGrafter"/>
</dbReference>
<proteinExistence type="predicted"/>
<dbReference type="PANTHER" id="PTHR48100:SF1">
    <property type="entry name" value="HISTIDINE PHOSPHATASE FAMILY PROTEIN-RELATED"/>
    <property type="match status" value="1"/>
</dbReference>
<dbReference type="AlphaFoldDB" id="A0A6N2SKN7"/>
<dbReference type="InterPro" id="IPR013078">
    <property type="entry name" value="His_Pase_superF_clade-1"/>
</dbReference>
<sequence>MPRNVTIESRGNVPQHVHAITLVRHGRTAFNAQHRLQGQINIPLDEVGEWQVRQTARALRELYVDHRPDIPNRLVVCSDLDRAAATAHAFADPLGLTVHADERVRERSFGDWEGVAVEELAERYPEDYRSWAEFRGGELKYGAESKEHVGKRGVEALNDWAMRAGTDTDLFVFSHGAWISQTLQTLLGLNEVQPDFASILSMRNAHWVRLVPIEIGDTLRWRLLDYNHGPAIADTEQWEHPRRQGLDF</sequence>
<evidence type="ECO:0000256" key="2">
    <source>
        <dbReference type="PIRSR" id="PIRSR613078-2"/>
    </source>
</evidence>
<reference evidence="3 5" key="1">
    <citation type="journal article" date="2019" name="Nat. Med.">
        <title>A library of human gut bacterial isolates paired with longitudinal multiomics data enables mechanistic microbiome research.</title>
        <authorList>
            <person name="Poyet M."/>
            <person name="Groussin M."/>
            <person name="Gibbons S.M."/>
            <person name="Avila-Pacheco J."/>
            <person name="Jiang X."/>
            <person name="Kearney S.M."/>
            <person name="Perrotta A.R."/>
            <person name="Berdy B."/>
            <person name="Zhao S."/>
            <person name="Lieberman T.D."/>
            <person name="Swanson P.K."/>
            <person name="Smith M."/>
            <person name="Roesemann S."/>
            <person name="Alexander J.E."/>
            <person name="Rich S.A."/>
            <person name="Livny J."/>
            <person name="Vlamakis H."/>
            <person name="Clish C."/>
            <person name="Bullock K."/>
            <person name="Deik A."/>
            <person name="Scott J."/>
            <person name="Pierce K.A."/>
            <person name="Xavier R.J."/>
            <person name="Alm E.J."/>
        </authorList>
    </citation>
    <scope>NUCLEOTIDE SEQUENCE [LARGE SCALE GENOMIC DNA]</scope>
    <source>
        <strain evidence="3 5">BIOML-A2</strain>
    </source>
</reference>
<dbReference type="RefSeq" id="WP_003841648.1">
    <property type="nucleotide sequence ID" value="NZ_BCYE01000008.1"/>
</dbReference>
<organism evidence="4">
    <name type="scientific">Bifidobacterium dentium</name>
    <dbReference type="NCBI Taxonomy" id="1689"/>
    <lineage>
        <taxon>Bacteria</taxon>
        <taxon>Bacillati</taxon>
        <taxon>Actinomycetota</taxon>
        <taxon>Actinomycetes</taxon>
        <taxon>Bifidobacteriales</taxon>
        <taxon>Bifidobacteriaceae</taxon>
        <taxon>Bifidobacterium</taxon>
    </lineage>
</organism>
<name>A0A6N2SKN7_9BIFI</name>
<dbReference type="SMART" id="SM00855">
    <property type="entry name" value="PGAM"/>
    <property type="match status" value="1"/>
</dbReference>
<feature type="binding site" evidence="2">
    <location>
        <position position="82"/>
    </location>
    <ligand>
        <name>substrate</name>
    </ligand>
</feature>
<dbReference type="Pfam" id="PF00300">
    <property type="entry name" value="His_Phos_1"/>
    <property type="match status" value="1"/>
</dbReference>
<feature type="active site" description="Proton donor/acceptor" evidence="1">
    <location>
        <position position="106"/>
    </location>
</feature>
<evidence type="ECO:0000313" key="4">
    <source>
        <dbReference type="EMBL" id="VYS93664.1"/>
    </source>
</evidence>
<dbReference type="EMBL" id="WDPD01000005">
    <property type="protein sequence ID" value="KAB7460603.1"/>
    <property type="molecule type" value="Genomic_DNA"/>
</dbReference>
<dbReference type="Proteomes" id="UP000429211">
    <property type="component" value="Unassembled WGS sequence"/>
</dbReference>
<dbReference type="PANTHER" id="PTHR48100">
    <property type="entry name" value="BROAD-SPECIFICITY PHOSPHATASE YOR283W-RELATED"/>
    <property type="match status" value="1"/>
</dbReference>
<accession>A0A6N2SKN7</accession>
<dbReference type="Gene3D" id="3.40.50.1240">
    <property type="entry name" value="Phosphoglycerate mutase-like"/>
    <property type="match status" value="1"/>
</dbReference>
<keyword evidence="4" id="KW-0378">Hydrolase</keyword>
<dbReference type="EC" id="3.1.3.-" evidence="4"/>